<dbReference type="Pfam" id="PF13565">
    <property type="entry name" value="HTH_32"/>
    <property type="match status" value="1"/>
</dbReference>
<gene>
    <name evidence="2" type="ORF">ACFFGX_21865</name>
</gene>
<feature type="non-terminal residue" evidence="2">
    <location>
        <position position="261"/>
    </location>
</feature>
<dbReference type="SUPFAM" id="SSF46689">
    <property type="entry name" value="Homeodomain-like"/>
    <property type="match status" value="1"/>
</dbReference>
<keyword evidence="3" id="KW-1185">Reference proteome</keyword>
<dbReference type="RefSeq" id="WP_376949372.1">
    <property type="nucleotide sequence ID" value="NZ_JBHLSS010000148.1"/>
</dbReference>
<dbReference type="InterPro" id="IPR047655">
    <property type="entry name" value="Transpos_IS630-like"/>
</dbReference>
<dbReference type="EMBL" id="JBHLSS010000148">
    <property type="protein sequence ID" value="MFC0712072.1"/>
    <property type="molecule type" value="Genomic_DNA"/>
</dbReference>
<proteinExistence type="predicted"/>
<sequence length="261" mass="29472">MKTGRPAVRIELTEQEHAELTCRRARHKGPADMQLRAEIILSCARGESGSSIARRLGITAQTVSRWRLRFARLGLQGLNDEPRSGRPRSISDEKVQEVADRVRQTRPDDASHWSSRRMSKATHISPASVQRIWRAFGLKPHLEHTFKLSTDPAFVDKVQDIVGLYLNPPDKALVLGVWGATEQKLHLSPTPALQALAVSGVFGKTIVFEVCIGVCGTLACFKFRFLRRPQYRRSVRWRLEHFYLIPIHIRLPRSSACSPAP</sequence>
<name>A0ABV6SRB3_AZOPA</name>
<organism evidence="2 3">
    <name type="scientific">Azorhizophilus paspali</name>
    <name type="common">Azotobacter paspali</name>
    <dbReference type="NCBI Taxonomy" id="69963"/>
    <lineage>
        <taxon>Bacteria</taxon>
        <taxon>Pseudomonadati</taxon>
        <taxon>Pseudomonadota</taxon>
        <taxon>Gammaproteobacteria</taxon>
        <taxon>Pseudomonadales</taxon>
        <taxon>Pseudomonadaceae</taxon>
        <taxon>Azorhizophilus</taxon>
    </lineage>
</organism>
<feature type="region of interest" description="Disordered" evidence="1">
    <location>
        <begin position="77"/>
        <end position="117"/>
    </location>
</feature>
<evidence type="ECO:0000313" key="2">
    <source>
        <dbReference type="EMBL" id="MFC0712072.1"/>
    </source>
</evidence>
<dbReference type="Proteomes" id="UP001589891">
    <property type="component" value="Unassembled WGS sequence"/>
</dbReference>
<dbReference type="InterPro" id="IPR009057">
    <property type="entry name" value="Homeodomain-like_sf"/>
</dbReference>
<accession>A0ABV6SRB3</accession>
<feature type="compositionally biased region" description="Basic and acidic residues" evidence="1">
    <location>
        <begin position="80"/>
        <end position="111"/>
    </location>
</feature>
<dbReference type="NCBIfam" id="NF033545">
    <property type="entry name" value="transpos_IS630"/>
    <property type="match status" value="1"/>
</dbReference>
<protein>
    <submittedName>
        <fullName evidence="2">IS630 family transposase</fullName>
    </submittedName>
</protein>
<evidence type="ECO:0000256" key="1">
    <source>
        <dbReference type="SAM" id="MobiDB-lite"/>
    </source>
</evidence>
<comment type="caution">
    <text evidence="2">The sequence shown here is derived from an EMBL/GenBank/DDBJ whole genome shotgun (WGS) entry which is preliminary data.</text>
</comment>
<evidence type="ECO:0000313" key="3">
    <source>
        <dbReference type="Proteomes" id="UP001589891"/>
    </source>
</evidence>
<reference evidence="2 3" key="1">
    <citation type="submission" date="2024-09" db="EMBL/GenBank/DDBJ databases">
        <authorList>
            <person name="Sun Q."/>
            <person name="Mori K."/>
        </authorList>
    </citation>
    <scope>NUCLEOTIDE SEQUENCE [LARGE SCALE GENOMIC DNA]</scope>
    <source>
        <strain evidence="2 3">NCAIM B.01794</strain>
    </source>
</reference>